<dbReference type="GO" id="GO:0005634">
    <property type="term" value="C:nucleus"/>
    <property type="evidence" value="ECO:0007669"/>
    <property type="project" value="UniProtKB-SubCell"/>
</dbReference>
<dbReference type="Proteomes" id="UP001358417">
    <property type="component" value="Unassembled WGS sequence"/>
</dbReference>
<name>A0AAV9MVN4_9EURO</name>
<evidence type="ECO:0000256" key="4">
    <source>
        <dbReference type="ARBA" id="ARBA00023242"/>
    </source>
</evidence>
<feature type="compositionally biased region" description="Low complexity" evidence="5">
    <location>
        <begin position="588"/>
        <end position="601"/>
    </location>
</feature>
<dbReference type="GeneID" id="89978689"/>
<evidence type="ECO:0000313" key="6">
    <source>
        <dbReference type="EMBL" id="KAK5044758.1"/>
    </source>
</evidence>
<sequence>MAPDHCPPPRQKRVEYEQKAYRLSNKRSKQGTVTIDSSQEGYGGIEDEDILALELANKNISSAEINKLGQRSTDAGGKRSELTEIQTPHPNNDLIFATTGEQLLQLLCQLWKEKGHDPGALLETTISGQRSYIAPSAWLPRYSHTNDNDLPLPSKKVAQQWLMTFLNGPNMLFCICDHAGSLELLDALYDPQFALSPVSKCVVFWLVTTGCRFSEVSDEHERRGMYEAAERLLNNRIDEETGSLFWLVQVLLLKCVYWLSEKKNMCRVTLGTAIHFAEMEGLDLGREQCPQLSDAEYNRRRQVWIAVVTGRLPQINPYTTRDPLIQDYCEDISSPDQELGVNMAKISIVVNKFLRDIYTSPETPDTAYEKYLHMLEDWSSSLPPNLRYFPDHLAGETNSTFATTDELSSVWFVPSPVLIPMLTTDSSTLKLLMQPYKSATSVPKWYRRDLYAKSPGLRDLSAGESRMRWSLTSAQEQTRHQLKKHGLQVCLDVLSYCATKSADAQKLVEIVKTFQRMLDDAVPPNFSLLRENISTVCAAPPSSSSQNYSWYTNLSANSFPDQSASRMNSNLESEGRLAADISRPPTFSSQSSGESALPSESSSSATYFLNRPWSDMSQLLYNTNLNASMADQSEQHPVVPQHFQSFLQWIPSYQDPQGVYQYQNPSFSSS</sequence>
<keyword evidence="2" id="KW-0479">Metal-binding</keyword>
<dbReference type="RefSeq" id="XP_064700411.1">
    <property type="nucleotide sequence ID" value="XM_064854068.1"/>
</dbReference>
<dbReference type="InterPro" id="IPR050987">
    <property type="entry name" value="AtrR-like"/>
</dbReference>
<dbReference type="GO" id="GO:0046872">
    <property type="term" value="F:metal ion binding"/>
    <property type="evidence" value="ECO:0007669"/>
    <property type="project" value="UniProtKB-KW"/>
</dbReference>
<dbReference type="PANTHER" id="PTHR46910">
    <property type="entry name" value="TRANSCRIPTION FACTOR PDR1"/>
    <property type="match status" value="1"/>
</dbReference>
<feature type="region of interest" description="Disordered" evidence="5">
    <location>
        <begin position="561"/>
        <end position="601"/>
    </location>
</feature>
<evidence type="ECO:0000256" key="5">
    <source>
        <dbReference type="SAM" id="MobiDB-lite"/>
    </source>
</evidence>
<reference evidence="6 7" key="1">
    <citation type="submission" date="2023-08" db="EMBL/GenBank/DDBJ databases">
        <title>Black Yeasts Isolated from many extreme environments.</title>
        <authorList>
            <person name="Coleine C."/>
            <person name="Stajich J.E."/>
            <person name="Selbmann L."/>
        </authorList>
    </citation>
    <scope>NUCLEOTIDE SEQUENCE [LARGE SCALE GENOMIC DNA]</scope>
    <source>
        <strain evidence="6 7">CCFEE 5792</strain>
    </source>
</reference>
<comment type="caution">
    <text evidence="6">The sequence shown here is derived from an EMBL/GenBank/DDBJ whole genome shotgun (WGS) entry which is preliminary data.</text>
</comment>
<feature type="compositionally biased region" description="Polar residues" evidence="5">
    <location>
        <begin position="561"/>
        <end position="572"/>
    </location>
</feature>
<dbReference type="GO" id="GO:0003677">
    <property type="term" value="F:DNA binding"/>
    <property type="evidence" value="ECO:0007669"/>
    <property type="project" value="UniProtKB-KW"/>
</dbReference>
<comment type="subcellular location">
    <subcellularLocation>
        <location evidence="1">Nucleus</location>
    </subcellularLocation>
</comment>
<keyword evidence="7" id="KW-1185">Reference proteome</keyword>
<dbReference type="PANTHER" id="PTHR46910:SF3">
    <property type="entry name" value="HALOTOLERANCE PROTEIN 9-RELATED"/>
    <property type="match status" value="1"/>
</dbReference>
<evidence type="ECO:0000313" key="7">
    <source>
        <dbReference type="Proteomes" id="UP001358417"/>
    </source>
</evidence>
<dbReference type="AlphaFoldDB" id="A0AAV9MVN4"/>
<proteinExistence type="predicted"/>
<evidence type="ECO:0008006" key="8">
    <source>
        <dbReference type="Google" id="ProtNLM"/>
    </source>
</evidence>
<keyword evidence="4" id="KW-0539">Nucleus</keyword>
<organism evidence="6 7">
    <name type="scientific">Exophiala bonariae</name>
    <dbReference type="NCBI Taxonomy" id="1690606"/>
    <lineage>
        <taxon>Eukaryota</taxon>
        <taxon>Fungi</taxon>
        <taxon>Dikarya</taxon>
        <taxon>Ascomycota</taxon>
        <taxon>Pezizomycotina</taxon>
        <taxon>Eurotiomycetes</taxon>
        <taxon>Chaetothyriomycetidae</taxon>
        <taxon>Chaetothyriales</taxon>
        <taxon>Herpotrichiellaceae</taxon>
        <taxon>Exophiala</taxon>
    </lineage>
</organism>
<gene>
    <name evidence="6" type="ORF">LTR84_010532</name>
</gene>
<dbReference type="EMBL" id="JAVRRD010000044">
    <property type="protein sequence ID" value="KAK5044758.1"/>
    <property type="molecule type" value="Genomic_DNA"/>
</dbReference>
<protein>
    <recommendedName>
        <fullName evidence="8">Transcription factor domain-containing protein</fullName>
    </recommendedName>
</protein>
<dbReference type="GO" id="GO:0003700">
    <property type="term" value="F:DNA-binding transcription factor activity"/>
    <property type="evidence" value="ECO:0007669"/>
    <property type="project" value="InterPro"/>
</dbReference>
<accession>A0AAV9MVN4</accession>
<evidence type="ECO:0000256" key="3">
    <source>
        <dbReference type="ARBA" id="ARBA00023125"/>
    </source>
</evidence>
<evidence type="ECO:0000256" key="1">
    <source>
        <dbReference type="ARBA" id="ARBA00004123"/>
    </source>
</evidence>
<dbReference type="CDD" id="cd12148">
    <property type="entry name" value="fungal_TF_MHR"/>
    <property type="match status" value="1"/>
</dbReference>
<keyword evidence="3" id="KW-0238">DNA-binding</keyword>
<evidence type="ECO:0000256" key="2">
    <source>
        <dbReference type="ARBA" id="ARBA00022723"/>
    </source>
</evidence>